<evidence type="ECO:0008006" key="5">
    <source>
        <dbReference type="Google" id="ProtNLM"/>
    </source>
</evidence>
<feature type="chain" id="PRO_5039186119" description="Secreted protein" evidence="2">
    <location>
        <begin position="28"/>
        <end position="90"/>
    </location>
</feature>
<evidence type="ECO:0000256" key="1">
    <source>
        <dbReference type="SAM" id="MobiDB-lite"/>
    </source>
</evidence>
<gene>
    <name evidence="3" type="ORF">SAMEA4412665_00526</name>
</gene>
<accession>A0A239W9Y1</accession>
<organism evidence="3 4">
    <name type="scientific">Cutibacterium granulosum</name>
    <dbReference type="NCBI Taxonomy" id="33011"/>
    <lineage>
        <taxon>Bacteria</taxon>
        <taxon>Bacillati</taxon>
        <taxon>Actinomycetota</taxon>
        <taxon>Actinomycetes</taxon>
        <taxon>Propionibacteriales</taxon>
        <taxon>Propionibacteriaceae</taxon>
        <taxon>Cutibacterium</taxon>
    </lineage>
</organism>
<feature type="compositionally biased region" description="Basic residues" evidence="1">
    <location>
        <begin position="47"/>
        <end position="61"/>
    </location>
</feature>
<feature type="region of interest" description="Disordered" evidence="1">
    <location>
        <begin position="31"/>
        <end position="76"/>
    </location>
</feature>
<reference evidence="3 4" key="1">
    <citation type="submission" date="2017-06" db="EMBL/GenBank/DDBJ databases">
        <authorList>
            <consortium name="Pathogen Informatics"/>
        </authorList>
    </citation>
    <scope>NUCLEOTIDE SEQUENCE [LARGE SCALE GENOMIC DNA]</scope>
    <source>
        <strain evidence="3 4">NCTC11865</strain>
    </source>
</reference>
<proteinExistence type="predicted"/>
<evidence type="ECO:0000313" key="3">
    <source>
        <dbReference type="EMBL" id="SNV30989.1"/>
    </source>
</evidence>
<name>A0A239W9Y1_9ACTN</name>
<dbReference type="RefSeq" id="WP_021103764.1">
    <property type="nucleotide sequence ID" value="NZ_LT906441.1"/>
</dbReference>
<protein>
    <recommendedName>
        <fullName evidence="5">Secreted protein</fullName>
    </recommendedName>
</protein>
<dbReference type="Proteomes" id="UP000215332">
    <property type="component" value="Chromosome 1"/>
</dbReference>
<feature type="signal peptide" evidence="2">
    <location>
        <begin position="1"/>
        <end position="27"/>
    </location>
</feature>
<evidence type="ECO:0000256" key="2">
    <source>
        <dbReference type="SAM" id="SignalP"/>
    </source>
</evidence>
<keyword evidence="2" id="KW-0732">Signal</keyword>
<sequence>MSRNTTIIASVAVAVAAVTIASATVLAKARSGADPRIDATSNDSLKTLRRTRPSGGRHTRRRDPLADGHATPAAGLNSVRQAPKYFTYGR</sequence>
<dbReference type="AlphaFoldDB" id="A0A239W9Y1"/>
<evidence type="ECO:0000313" key="4">
    <source>
        <dbReference type="Proteomes" id="UP000215332"/>
    </source>
</evidence>
<dbReference type="KEGG" id="cgrn:4412665_00526"/>
<dbReference type="EMBL" id="LT906441">
    <property type="protein sequence ID" value="SNV30989.1"/>
    <property type="molecule type" value="Genomic_DNA"/>
</dbReference>